<feature type="domain" description="DSBA-like thioredoxin" evidence="1">
    <location>
        <begin position="7"/>
        <end position="55"/>
    </location>
</feature>
<keyword evidence="3" id="KW-1185">Reference proteome</keyword>
<dbReference type="EMBL" id="PYBJ01000007">
    <property type="protein sequence ID" value="PSM42969.1"/>
    <property type="molecule type" value="Genomic_DNA"/>
</dbReference>
<dbReference type="OrthoDB" id="9799122at2"/>
<dbReference type="RefSeq" id="WP_107016651.1">
    <property type="nucleotide sequence ID" value="NZ_KZ679041.1"/>
</dbReference>
<accession>A0A2P8Q9P4</accession>
<sequence>MDRENRIDPTRYADAVRADREEAAQLGNSGVPFIVFDRRYAVSGAQSATTFTQALEQAWNSRSPLTVLTPAEGAENDEGCGPQGCAVAERDVTV</sequence>
<dbReference type="AlphaFoldDB" id="A0A2P8Q9P4"/>
<reference evidence="2 3" key="1">
    <citation type="submission" date="2018-03" db="EMBL/GenBank/DDBJ databases">
        <title>Streptomyces dioscori sp. nov., a novel endophytic actinobacterium isolated from bulbil of Dioscorea bulbifera L.</title>
        <authorList>
            <person name="Zhikuan W."/>
        </authorList>
    </citation>
    <scope>NUCLEOTIDE SEQUENCE [LARGE SCALE GENOMIC DNA]</scope>
    <source>
        <strain evidence="2 3">A217</strain>
    </source>
</reference>
<evidence type="ECO:0000313" key="3">
    <source>
        <dbReference type="Proteomes" id="UP000240429"/>
    </source>
</evidence>
<evidence type="ECO:0000313" key="2">
    <source>
        <dbReference type="EMBL" id="PSM42969.1"/>
    </source>
</evidence>
<evidence type="ECO:0000259" key="1">
    <source>
        <dbReference type="Pfam" id="PF01323"/>
    </source>
</evidence>
<dbReference type="SUPFAM" id="SSF52833">
    <property type="entry name" value="Thioredoxin-like"/>
    <property type="match status" value="1"/>
</dbReference>
<comment type="caution">
    <text evidence="2">The sequence shown here is derived from an EMBL/GenBank/DDBJ whole genome shotgun (WGS) entry which is preliminary data.</text>
</comment>
<name>A0A2P8Q9P4_9ACTN</name>
<dbReference type="Proteomes" id="UP000240429">
    <property type="component" value="Unassembled WGS sequence"/>
</dbReference>
<gene>
    <name evidence="2" type="ORF">C6Y14_12365</name>
</gene>
<dbReference type="Gene3D" id="3.40.30.10">
    <property type="entry name" value="Glutaredoxin"/>
    <property type="match status" value="1"/>
</dbReference>
<protein>
    <recommendedName>
        <fullName evidence="1">DSBA-like thioredoxin domain-containing protein</fullName>
    </recommendedName>
</protein>
<dbReference type="Pfam" id="PF01323">
    <property type="entry name" value="DSBA"/>
    <property type="match status" value="1"/>
</dbReference>
<dbReference type="InterPro" id="IPR001853">
    <property type="entry name" value="DSBA-like_thioredoxin_dom"/>
</dbReference>
<proteinExistence type="predicted"/>
<dbReference type="InterPro" id="IPR036249">
    <property type="entry name" value="Thioredoxin-like_sf"/>
</dbReference>
<dbReference type="GO" id="GO:0016491">
    <property type="term" value="F:oxidoreductase activity"/>
    <property type="evidence" value="ECO:0007669"/>
    <property type="project" value="InterPro"/>
</dbReference>
<organism evidence="2 3">
    <name type="scientific">Streptomyces dioscori</name>
    <dbReference type="NCBI Taxonomy" id="2109333"/>
    <lineage>
        <taxon>Bacteria</taxon>
        <taxon>Bacillati</taxon>
        <taxon>Actinomycetota</taxon>
        <taxon>Actinomycetes</taxon>
        <taxon>Kitasatosporales</taxon>
        <taxon>Streptomycetaceae</taxon>
        <taxon>Streptomyces</taxon>
        <taxon>Streptomyces aurantiacus group</taxon>
    </lineage>
</organism>